<proteinExistence type="predicted"/>
<reference evidence="2" key="1">
    <citation type="journal article" date="2008" name="Nat. Genet.">
        <title>The Pristionchus pacificus genome provides a unique perspective on nematode lifestyle and parasitism.</title>
        <authorList>
            <person name="Dieterich C."/>
            <person name="Clifton S.W."/>
            <person name="Schuster L.N."/>
            <person name="Chinwalla A."/>
            <person name="Delehaunty K."/>
            <person name="Dinkelacker I."/>
            <person name="Fulton L."/>
            <person name="Fulton R."/>
            <person name="Godfrey J."/>
            <person name="Minx P."/>
            <person name="Mitreva M."/>
            <person name="Roeseler W."/>
            <person name="Tian H."/>
            <person name="Witte H."/>
            <person name="Yang S.P."/>
            <person name="Wilson R.K."/>
            <person name="Sommer R.J."/>
        </authorList>
    </citation>
    <scope>NUCLEOTIDE SEQUENCE [LARGE SCALE GENOMIC DNA]</scope>
    <source>
        <strain evidence="2">PS312</strain>
    </source>
</reference>
<evidence type="ECO:0000313" key="1">
    <source>
        <dbReference type="EnsemblMetazoa" id="PPA43207.1"/>
    </source>
</evidence>
<accession>A0A2A6CCQ3</accession>
<name>A0A2A6CCQ3_PRIPA</name>
<dbReference type="EnsemblMetazoa" id="PPA43207.1">
    <property type="protein sequence ID" value="PPA43207.1"/>
    <property type="gene ID" value="WBGene00281576"/>
</dbReference>
<evidence type="ECO:0000313" key="2">
    <source>
        <dbReference type="Proteomes" id="UP000005239"/>
    </source>
</evidence>
<keyword evidence="2" id="KW-1185">Reference proteome</keyword>
<sequence length="119" mass="13018">MRIHYTTHQRSEEHSSSYTPGYARLDPAGGKQPTAAISPGCDSLLRVLRATPGCDIADRVGIVPRERLVEALRGPIPSFFGSPSAPRAFCQGLAVIFPRDASRPENLCRLINKSEEQDN</sequence>
<reference evidence="1" key="2">
    <citation type="submission" date="2022-06" db="UniProtKB">
        <authorList>
            <consortium name="EnsemblMetazoa"/>
        </authorList>
    </citation>
    <scope>IDENTIFICATION</scope>
    <source>
        <strain evidence="1">PS312</strain>
    </source>
</reference>
<gene>
    <name evidence="1" type="primary">WBGene00281576</name>
</gene>
<protein>
    <submittedName>
        <fullName evidence="1">Uncharacterized protein</fullName>
    </submittedName>
</protein>
<accession>A0A8R1Z5E9</accession>
<organism evidence="1 2">
    <name type="scientific">Pristionchus pacificus</name>
    <name type="common">Parasitic nematode worm</name>
    <dbReference type="NCBI Taxonomy" id="54126"/>
    <lineage>
        <taxon>Eukaryota</taxon>
        <taxon>Metazoa</taxon>
        <taxon>Ecdysozoa</taxon>
        <taxon>Nematoda</taxon>
        <taxon>Chromadorea</taxon>
        <taxon>Rhabditida</taxon>
        <taxon>Rhabditina</taxon>
        <taxon>Diplogasteromorpha</taxon>
        <taxon>Diplogasteroidea</taxon>
        <taxon>Neodiplogasteridae</taxon>
        <taxon>Pristionchus</taxon>
    </lineage>
</organism>
<dbReference type="Proteomes" id="UP000005239">
    <property type="component" value="Unassembled WGS sequence"/>
</dbReference>
<dbReference type="AlphaFoldDB" id="A0A2A6CCQ3"/>